<dbReference type="Pfam" id="PF00106">
    <property type="entry name" value="adh_short"/>
    <property type="match status" value="2"/>
</dbReference>
<dbReference type="PANTHER" id="PTHR24320:SF148">
    <property type="entry name" value="NAD(P)-BINDING ROSSMANN-FOLD SUPERFAMILY PROTEIN"/>
    <property type="match status" value="1"/>
</dbReference>
<evidence type="ECO:0008006" key="5">
    <source>
        <dbReference type="Google" id="ProtNLM"/>
    </source>
</evidence>
<evidence type="ECO:0000313" key="3">
    <source>
        <dbReference type="EMBL" id="CAE7219915.1"/>
    </source>
</evidence>
<protein>
    <recommendedName>
        <fullName evidence="5">NAD(P)-binding protein</fullName>
    </recommendedName>
</protein>
<dbReference type="SUPFAM" id="SSF51735">
    <property type="entry name" value="NAD(P)-binding Rossmann-fold domains"/>
    <property type="match status" value="1"/>
</dbReference>
<name>A0A812K3Z5_9DINO</name>
<reference evidence="3" key="1">
    <citation type="submission" date="2021-02" db="EMBL/GenBank/DDBJ databases">
        <authorList>
            <person name="Dougan E. K."/>
            <person name="Rhodes N."/>
            <person name="Thang M."/>
            <person name="Chan C."/>
        </authorList>
    </citation>
    <scope>NUCLEOTIDE SEQUENCE</scope>
</reference>
<dbReference type="Proteomes" id="UP000604046">
    <property type="component" value="Unassembled WGS sequence"/>
</dbReference>
<evidence type="ECO:0000256" key="2">
    <source>
        <dbReference type="ARBA" id="ARBA00023002"/>
    </source>
</evidence>
<dbReference type="GO" id="GO:0016491">
    <property type="term" value="F:oxidoreductase activity"/>
    <property type="evidence" value="ECO:0007669"/>
    <property type="project" value="UniProtKB-KW"/>
</dbReference>
<comment type="similarity">
    <text evidence="1">Belongs to the short-chain dehydrogenases/reductases (SDR) family.</text>
</comment>
<evidence type="ECO:0000313" key="4">
    <source>
        <dbReference type="Proteomes" id="UP000604046"/>
    </source>
</evidence>
<proteinExistence type="inferred from homology"/>
<dbReference type="AlphaFoldDB" id="A0A812K3Z5"/>
<organism evidence="3 4">
    <name type="scientific">Symbiodinium natans</name>
    <dbReference type="NCBI Taxonomy" id="878477"/>
    <lineage>
        <taxon>Eukaryota</taxon>
        <taxon>Sar</taxon>
        <taxon>Alveolata</taxon>
        <taxon>Dinophyceae</taxon>
        <taxon>Suessiales</taxon>
        <taxon>Symbiodiniaceae</taxon>
        <taxon>Symbiodinium</taxon>
    </lineage>
</organism>
<sequence length="345" mass="37420">MAATPSPEELEAMLLKAIPRFRWTAEDAVKGLDLKGKTIIVTGATSGIGIPTATALARTGCNLTITARDPAKGAAALESIQKESGNPEVKVSALDMCSYESVKAFAKEWGERPIDVLLHNAGVMAIPYTMTADKEEQQMQVNFHSVVLLTELLLPRLTDSARVCVVSSVAHRRCATLETPFMELFEKYAFQGIEKEGYDKWVAYYVAKSAIIMYCNHLNAELTQKGSKIRVNSCHPGGIRTGLQDSLTKEEMISYGWMDKDGNVSPVFKTVEQGASTSTWVSVSAEMEGIGGTYSENCAVTAKDDFGTGDLLSRVKGTAPHVWVESDCAKVSESARAHLKDKGLL</sequence>
<comment type="caution">
    <text evidence="3">The sequence shown here is derived from an EMBL/GenBank/DDBJ whole genome shotgun (WGS) entry which is preliminary data.</text>
</comment>
<dbReference type="PRINTS" id="PR00081">
    <property type="entry name" value="GDHRDH"/>
</dbReference>
<dbReference type="PANTHER" id="PTHR24320">
    <property type="entry name" value="RETINOL DEHYDROGENASE"/>
    <property type="match status" value="1"/>
</dbReference>
<evidence type="ECO:0000256" key="1">
    <source>
        <dbReference type="ARBA" id="ARBA00006484"/>
    </source>
</evidence>
<dbReference type="InterPro" id="IPR036291">
    <property type="entry name" value="NAD(P)-bd_dom_sf"/>
</dbReference>
<dbReference type="InterPro" id="IPR002347">
    <property type="entry name" value="SDR_fam"/>
</dbReference>
<accession>A0A812K3Z5</accession>
<gene>
    <name evidence="3" type="ORF">SNAT2548_LOCUS8003</name>
</gene>
<dbReference type="Gene3D" id="3.40.50.720">
    <property type="entry name" value="NAD(P)-binding Rossmann-like Domain"/>
    <property type="match status" value="1"/>
</dbReference>
<dbReference type="OrthoDB" id="1274115at2759"/>
<keyword evidence="4" id="KW-1185">Reference proteome</keyword>
<dbReference type="EMBL" id="CAJNDS010000572">
    <property type="protein sequence ID" value="CAE7219915.1"/>
    <property type="molecule type" value="Genomic_DNA"/>
</dbReference>
<keyword evidence="2" id="KW-0560">Oxidoreductase</keyword>